<dbReference type="Pfam" id="PF00754">
    <property type="entry name" value="F5_F8_type_C"/>
    <property type="match status" value="1"/>
</dbReference>
<dbReference type="SMART" id="SM00282">
    <property type="entry name" value="LamG"/>
    <property type="match status" value="4"/>
</dbReference>
<dbReference type="CDD" id="cd00054">
    <property type="entry name" value="EGF_CA"/>
    <property type="match status" value="2"/>
</dbReference>
<dbReference type="InterPro" id="IPR000421">
    <property type="entry name" value="FA58C"/>
</dbReference>
<dbReference type="PROSITE" id="PS50025">
    <property type="entry name" value="LAM_G_DOMAIN"/>
    <property type="match status" value="4"/>
</dbReference>
<dbReference type="SUPFAM" id="SSF49899">
    <property type="entry name" value="Concanavalin A-like lectins/glucanases"/>
    <property type="match status" value="4"/>
</dbReference>
<evidence type="ECO:0000259" key="14">
    <source>
        <dbReference type="PROSITE" id="PS50026"/>
    </source>
</evidence>
<reference evidence="15" key="1">
    <citation type="submission" date="2014-05" db="EMBL/GenBank/DDBJ databases">
        <authorList>
            <person name="Chronopoulou M."/>
        </authorList>
    </citation>
    <scope>NUCLEOTIDE SEQUENCE</scope>
    <source>
        <tissue evidence="15">Whole organism</tissue>
    </source>
</reference>
<evidence type="ECO:0000256" key="2">
    <source>
        <dbReference type="ARBA" id="ARBA00010241"/>
    </source>
</evidence>
<keyword evidence="4 10" id="KW-0812">Transmembrane</keyword>
<dbReference type="SMART" id="SM00231">
    <property type="entry name" value="FA58C"/>
    <property type="match status" value="1"/>
</dbReference>
<dbReference type="PANTHER" id="PTHR15036">
    <property type="entry name" value="PIKACHURIN-LIKE PROTEIN"/>
    <property type="match status" value="1"/>
</dbReference>
<dbReference type="Gene3D" id="2.60.120.1000">
    <property type="match status" value="1"/>
</dbReference>
<dbReference type="InterPro" id="IPR001791">
    <property type="entry name" value="Laminin_G"/>
</dbReference>
<sequence>MYYSCLFLVISWVATVHAQYVQTYASQSDARYALDSPYNLCREPQLATSSLHATSKASNRGVDNARLWSGTSWTAENSDFHQALTVDLGKIKNITGIATQGRAHSEDYVMEYQILYGTNGKDFSDYKDIDGSPKLFRGNSDGDFVVRNDFDQPIIASWIQINPTRWADRISMRLELYGCEYIPDVLFFNGTALIQRDLSTHPIASLRDTFRLRFKTNEENGIILYSRGSQGDYLALQLVENRLLLNMRLGKDIEETSMSLGSLLDNNVFHEVMVSRDRRDVILSVDRVKIRDRLNGDYMKLNLDRQIYIGGVPHVEEGLVVFENFTGCIENMYLNHSNVIAGFKEGYIYDREYYRYEDIGGVTKGCPKNYYTIPVTFKNAKSSVRLTGYEGSEKMNVSLEFRTYEGSGLLFYHRFSSEGFVKLFLEDARVKVVIVSENMPEVEIDNFDQTFNDGNWHSVELALAKDKAVLSIDQNPMTTVRLLSISTGSYYIFGGGIYGEAGFIGCMKQITIDGNYRLPSAWKPEEYSSLEDIVLESCRVVDRCTPNPCEHGGVCKQNSEEFFCECEDTGYTGAVCHISLNFKSCVDYKNDHPESRYADTIIDIDSSGPLPPFEVRCEFFPDGRNVTYVGHKNEDATKVDGFEGHGTYVQNIFYDTTMANMEALINRSNTCLQRLAYDCKRSRLLDASTGDSDKFDPFGWWVSRQNKKMDYWAGSLPGSRKCECGLSGTCFSPEKWCNCDSGHDDWEQDAGDITQKEYLPVRALHFGDTGTPLDRKEGRYSLGPLECEGDELFDNIITFRKDDAVIALPTFEMGLSGDIFFQFKTTSTKTMVLIHSTGETGDYIKISLISGNHVQFEYEAGKGQQGVTVETSYRLDDDKWHSVLIERNRKEAMVVVDGARKGQAKEPSGPVRSMRLTSKLYVGSTLDFADGFVGCMRALILNGVSVDLIGEATRNPWGLYGIGIGCTGKCNSEPCLNGGECVEGYDHFTCDCRWTPFKGPICADEIGVNMRSDYMIKYDFKGNYKSTIAEKIHVGFTTTDPSGFLIGAYSDISKEYLTLMVSNSGHIRLVFDFGFERQEIVYTEQNFLTGQYHDVRIERFDQGRQIKLTVDNYMPKIVSFEDSLKSSADAQFNNIRYLYIGRNESMREGFVGCISRVEFDEIIPLKLLFQEDPLSNIQSFPEAINEDFCGIEPVTLRPEEDETRKPPEIDEDKIQHLYQTFDSAILGAVLTLIFLGLVIFAVLLGKYVNRYKGAYLTREDEGAHDAFDADTAVLQGRTGHQVEKKKEWFI</sequence>
<proteinExistence type="inferred from homology"/>
<feature type="domain" description="Laminin G" evidence="13">
    <location>
        <begin position="795"/>
        <end position="966"/>
    </location>
</feature>
<dbReference type="InterPro" id="IPR008979">
    <property type="entry name" value="Galactose-bd-like_sf"/>
</dbReference>
<evidence type="ECO:0000256" key="7">
    <source>
        <dbReference type="ARBA" id="ARBA00023136"/>
    </source>
</evidence>
<dbReference type="KEGG" id="lsm:121115178"/>
<protein>
    <recommendedName>
        <fullName evidence="16">Neurexin-4</fullName>
    </recommendedName>
</protein>
<evidence type="ECO:0000256" key="3">
    <source>
        <dbReference type="ARBA" id="ARBA00022536"/>
    </source>
</evidence>
<dbReference type="EMBL" id="HACA01009530">
    <property type="protein sequence ID" value="CDW26891.1"/>
    <property type="molecule type" value="Transcribed_RNA"/>
</dbReference>
<dbReference type="PROSITE" id="PS01286">
    <property type="entry name" value="FA58C_2"/>
    <property type="match status" value="1"/>
</dbReference>
<dbReference type="PROSITE" id="PS50022">
    <property type="entry name" value="FA58C_3"/>
    <property type="match status" value="1"/>
</dbReference>
<evidence type="ECO:0000256" key="8">
    <source>
        <dbReference type="ARBA" id="ARBA00023157"/>
    </source>
</evidence>
<dbReference type="SMART" id="SM00181">
    <property type="entry name" value="EGF"/>
    <property type="match status" value="2"/>
</dbReference>
<evidence type="ECO:0000256" key="5">
    <source>
        <dbReference type="ARBA" id="ARBA00022729"/>
    </source>
</evidence>
<dbReference type="RefSeq" id="XP_040565302.1">
    <property type="nucleotide sequence ID" value="XM_040709368.2"/>
</dbReference>
<dbReference type="CDD" id="cd00057">
    <property type="entry name" value="FA58C"/>
    <property type="match status" value="1"/>
</dbReference>
<evidence type="ECO:0000256" key="9">
    <source>
        <dbReference type="PROSITE-ProRule" id="PRU00076"/>
    </source>
</evidence>
<keyword evidence="3 9" id="KW-0245">EGF-like domain</keyword>
<feature type="domain" description="Laminin G" evidence="13">
    <location>
        <begin position="1007"/>
        <end position="1189"/>
    </location>
</feature>
<dbReference type="Gene3D" id="2.60.120.260">
    <property type="entry name" value="Galactose-binding domain-like"/>
    <property type="match status" value="1"/>
</dbReference>
<keyword evidence="7 10" id="KW-0472">Membrane</keyword>
<evidence type="ECO:0000256" key="4">
    <source>
        <dbReference type="ARBA" id="ARBA00022692"/>
    </source>
</evidence>
<feature type="domain" description="F5/8 type C" evidence="12">
    <location>
        <begin position="33"/>
        <end position="179"/>
    </location>
</feature>
<feature type="domain" description="Laminin G" evidence="13">
    <location>
        <begin position="373"/>
        <end position="538"/>
    </location>
</feature>
<evidence type="ECO:0000259" key="12">
    <source>
        <dbReference type="PROSITE" id="PS50022"/>
    </source>
</evidence>
<dbReference type="InterPro" id="IPR000742">
    <property type="entry name" value="EGF"/>
</dbReference>
<accession>A0A0K2TN71</accession>
<dbReference type="SUPFAM" id="SSF49785">
    <property type="entry name" value="Galactose-binding domain-like"/>
    <property type="match status" value="1"/>
</dbReference>
<dbReference type="Gene3D" id="2.60.120.200">
    <property type="match status" value="4"/>
</dbReference>
<feature type="domain" description="Laminin G" evidence="13">
    <location>
        <begin position="185"/>
        <end position="366"/>
    </location>
</feature>
<dbReference type="PANTHER" id="PTHR15036:SF91">
    <property type="entry name" value="NEUREXIN-4"/>
    <property type="match status" value="1"/>
</dbReference>
<dbReference type="CDD" id="cd00110">
    <property type="entry name" value="LamG"/>
    <property type="match status" value="4"/>
</dbReference>
<evidence type="ECO:0000313" key="15">
    <source>
        <dbReference type="EMBL" id="CDW26891.1"/>
    </source>
</evidence>
<dbReference type="Pfam" id="PF02210">
    <property type="entry name" value="Laminin_G_2"/>
    <property type="match status" value="4"/>
</dbReference>
<dbReference type="GO" id="GO:0016020">
    <property type="term" value="C:membrane"/>
    <property type="evidence" value="ECO:0007669"/>
    <property type="project" value="UniProtKB-SubCell"/>
</dbReference>
<keyword evidence="6 10" id="KW-1133">Transmembrane helix</keyword>
<feature type="domain" description="EGF-like" evidence="14">
    <location>
        <begin position="540"/>
        <end position="577"/>
    </location>
</feature>
<feature type="transmembrane region" description="Helical" evidence="10">
    <location>
        <begin position="1224"/>
        <end position="1244"/>
    </location>
</feature>
<dbReference type="Pfam" id="PF00008">
    <property type="entry name" value="EGF"/>
    <property type="match status" value="2"/>
</dbReference>
<dbReference type="FunFam" id="2.60.120.260:FF:000016">
    <property type="entry name" value="Contactin-associated protein-like 4 isoform 1"/>
    <property type="match status" value="1"/>
</dbReference>
<evidence type="ECO:0000259" key="13">
    <source>
        <dbReference type="PROSITE" id="PS50025"/>
    </source>
</evidence>
<evidence type="ECO:0000256" key="6">
    <source>
        <dbReference type="ARBA" id="ARBA00022989"/>
    </source>
</evidence>
<feature type="signal peptide" evidence="11">
    <location>
        <begin position="1"/>
        <end position="18"/>
    </location>
</feature>
<keyword evidence="8" id="KW-1015">Disulfide bond</keyword>
<dbReference type="CTD" id="39387"/>
<dbReference type="OrthoDB" id="26719at2759"/>
<evidence type="ECO:0008006" key="16">
    <source>
        <dbReference type="Google" id="ProtNLM"/>
    </source>
</evidence>
<evidence type="ECO:0000256" key="10">
    <source>
        <dbReference type="SAM" id="Phobius"/>
    </source>
</evidence>
<feature type="chain" id="PRO_5005488010" description="Neurexin-4" evidence="11">
    <location>
        <begin position="19"/>
        <end position="1290"/>
    </location>
</feature>
<feature type="domain" description="EGF-like" evidence="14">
    <location>
        <begin position="967"/>
        <end position="1003"/>
    </location>
</feature>
<dbReference type="InterPro" id="IPR013320">
    <property type="entry name" value="ConA-like_dom_sf"/>
</dbReference>
<evidence type="ECO:0000256" key="1">
    <source>
        <dbReference type="ARBA" id="ARBA00004479"/>
    </source>
</evidence>
<dbReference type="InterPro" id="IPR050372">
    <property type="entry name" value="Neurexin-related_CASP"/>
</dbReference>
<comment type="similarity">
    <text evidence="2">Belongs to the neurexin family.</text>
</comment>
<dbReference type="GeneID" id="121115178"/>
<keyword evidence="5 11" id="KW-0732">Signal</keyword>
<dbReference type="Gene3D" id="2.10.25.10">
    <property type="entry name" value="Laminin"/>
    <property type="match status" value="2"/>
</dbReference>
<comment type="subcellular location">
    <subcellularLocation>
        <location evidence="1">Membrane</location>
        <topology evidence="1">Single-pass type I membrane protein</topology>
    </subcellularLocation>
</comment>
<comment type="caution">
    <text evidence="9">Lacks conserved residue(s) required for the propagation of feature annotation.</text>
</comment>
<organism evidence="15">
    <name type="scientific">Lepeophtheirus salmonis</name>
    <name type="common">Salmon louse</name>
    <name type="synonym">Caligus salmonis</name>
    <dbReference type="NCBI Taxonomy" id="72036"/>
    <lineage>
        <taxon>Eukaryota</taxon>
        <taxon>Metazoa</taxon>
        <taxon>Ecdysozoa</taxon>
        <taxon>Arthropoda</taxon>
        <taxon>Crustacea</taxon>
        <taxon>Multicrustacea</taxon>
        <taxon>Hexanauplia</taxon>
        <taxon>Copepoda</taxon>
        <taxon>Siphonostomatoida</taxon>
        <taxon>Caligidae</taxon>
        <taxon>Lepeophtheirus</taxon>
    </lineage>
</organism>
<name>A0A0K2TN71_LEPSM</name>
<dbReference type="PROSITE" id="PS50026">
    <property type="entry name" value="EGF_3"/>
    <property type="match status" value="2"/>
</dbReference>
<evidence type="ECO:0000256" key="11">
    <source>
        <dbReference type="SAM" id="SignalP"/>
    </source>
</evidence>